<evidence type="ECO:0000313" key="2">
    <source>
        <dbReference type="EMBL" id="KAJ4442677.1"/>
    </source>
</evidence>
<protein>
    <submittedName>
        <fullName evidence="2">Uncharacterized protein</fullName>
    </submittedName>
</protein>
<evidence type="ECO:0000256" key="1">
    <source>
        <dbReference type="SAM" id="MobiDB-lite"/>
    </source>
</evidence>
<name>A0ABQ8T830_PERAM</name>
<dbReference type="EMBL" id="JAJSOF020000013">
    <property type="protein sequence ID" value="KAJ4442677.1"/>
    <property type="molecule type" value="Genomic_DNA"/>
</dbReference>
<feature type="region of interest" description="Disordered" evidence="1">
    <location>
        <begin position="1"/>
        <end position="43"/>
    </location>
</feature>
<keyword evidence="3" id="KW-1185">Reference proteome</keyword>
<sequence length="108" mass="11883">MDSPSQLGQGTHRDISKQNGRQTGEGSGSRPRKRNSVLKETKQTIVSAEKEKSAISVGKLHKRCSLSIILPNRERTAASQVTIYSGVDCNDNRPWSHTSLSSQIQGHR</sequence>
<proteinExistence type="predicted"/>
<reference evidence="2 3" key="1">
    <citation type="journal article" date="2022" name="Allergy">
        <title>Genome assembly and annotation of Periplaneta americana reveal a comprehensive cockroach allergen profile.</title>
        <authorList>
            <person name="Wang L."/>
            <person name="Xiong Q."/>
            <person name="Saelim N."/>
            <person name="Wang L."/>
            <person name="Nong W."/>
            <person name="Wan A.T."/>
            <person name="Shi M."/>
            <person name="Liu X."/>
            <person name="Cao Q."/>
            <person name="Hui J.H.L."/>
            <person name="Sookrung N."/>
            <person name="Leung T.F."/>
            <person name="Tungtrongchitr A."/>
            <person name="Tsui S.K.W."/>
        </authorList>
    </citation>
    <scope>NUCLEOTIDE SEQUENCE [LARGE SCALE GENOMIC DNA]</scope>
    <source>
        <strain evidence="2">PWHHKU_190912</strain>
    </source>
</reference>
<gene>
    <name evidence="2" type="ORF">ANN_04266</name>
</gene>
<organism evidence="2 3">
    <name type="scientific">Periplaneta americana</name>
    <name type="common">American cockroach</name>
    <name type="synonym">Blatta americana</name>
    <dbReference type="NCBI Taxonomy" id="6978"/>
    <lineage>
        <taxon>Eukaryota</taxon>
        <taxon>Metazoa</taxon>
        <taxon>Ecdysozoa</taxon>
        <taxon>Arthropoda</taxon>
        <taxon>Hexapoda</taxon>
        <taxon>Insecta</taxon>
        <taxon>Pterygota</taxon>
        <taxon>Neoptera</taxon>
        <taxon>Polyneoptera</taxon>
        <taxon>Dictyoptera</taxon>
        <taxon>Blattodea</taxon>
        <taxon>Blattoidea</taxon>
        <taxon>Blattidae</taxon>
        <taxon>Blattinae</taxon>
        <taxon>Periplaneta</taxon>
    </lineage>
</organism>
<comment type="caution">
    <text evidence="2">The sequence shown here is derived from an EMBL/GenBank/DDBJ whole genome shotgun (WGS) entry which is preliminary data.</text>
</comment>
<evidence type="ECO:0000313" key="3">
    <source>
        <dbReference type="Proteomes" id="UP001148838"/>
    </source>
</evidence>
<dbReference type="Proteomes" id="UP001148838">
    <property type="component" value="Unassembled WGS sequence"/>
</dbReference>
<accession>A0ABQ8T830</accession>